<organism evidence="1 2">
    <name type="scientific">Aeoliella straminimaris</name>
    <dbReference type="NCBI Taxonomy" id="2954799"/>
    <lineage>
        <taxon>Bacteria</taxon>
        <taxon>Pseudomonadati</taxon>
        <taxon>Planctomycetota</taxon>
        <taxon>Planctomycetia</taxon>
        <taxon>Pirellulales</taxon>
        <taxon>Lacipirellulaceae</taxon>
        <taxon>Aeoliella</taxon>
    </lineage>
</organism>
<dbReference type="Gene3D" id="3.90.1720.10">
    <property type="entry name" value="endopeptidase domain like (from Nostoc punctiforme)"/>
    <property type="match status" value="1"/>
</dbReference>
<gene>
    <name evidence="1" type="ORF">NG895_16470</name>
</gene>
<dbReference type="AlphaFoldDB" id="A0A9X2JHI9"/>
<evidence type="ECO:0000313" key="1">
    <source>
        <dbReference type="EMBL" id="MCO6045507.1"/>
    </source>
</evidence>
<accession>A0A9X2JHI9</accession>
<protein>
    <submittedName>
        <fullName evidence="1">Uncharacterized protein</fullName>
    </submittedName>
</protein>
<dbReference type="Proteomes" id="UP001155241">
    <property type="component" value="Unassembled WGS sequence"/>
</dbReference>
<proteinExistence type="predicted"/>
<name>A0A9X2JHI9_9BACT</name>
<sequence>MDQHKIVFESQTPVYGENYDRGWIGFNHASSFMARGIALVTYSQRQRGIPISHAFIVTGEDSCVEAAFGKGVVRSSLTKQYFDNPERYVVFRKPRGLDADLAERIVQCAEQEVGAEFNNKILFSSVARKTLLTTIVDSLYSGDADHAIASLCEEDDAWICSELAAYVLRQQPEFHDVGVLKRPCGAVEPQLLFESDELFEPLEVST</sequence>
<dbReference type="InterPro" id="IPR038765">
    <property type="entry name" value="Papain-like_cys_pep_sf"/>
</dbReference>
<dbReference type="SUPFAM" id="SSF54001">
    <property type="entry name" value="Cysteine proteinases"/>
    <property type="match status" value="1"/>
</dbReference>
<dbReference type="RefSeq" id="WP_252853619.1">
    <property type="nucleotide sequence ID" value="NZ_JAMXLR010000055.1"/>
</dbReference>
<keyword evidence="2" id="KW-1185">Reference proteome</keyword>
<dbReference type="EMBL" id="JAMXLR010000055">
    <property type="protein sequence ID" value="MCO6045507.1"/>
    <property type="molecule type" value="Genomic_DNA"/>
</dbReference>
<evidence type="ECO:0000313" key="2">
    <source>
        <dbReference type="Proteomes" id="UP001155241"/>
    </source>
</evidence>
<comment type="caution">
    <text evidence="1">The sequence shown here is derived from an EMBL/GenBank/DDBJ whole genome shotgun (WGS) entry which is preliminary data.</text>
</comment>
<reference evidence="1" key="1">
    <citation type="submission" date="2022-06" db="EMBL/GenBank/DDBJ databases">
        <title>Aeoliella straminimaris, a novel planctomycete from sediments.</title>
        <authorList>
            <person name="Vitorino I.R."/>
            <person name="Lage O.M."/>
        </authorList>
    </citation>
    <scope>NUCLEOTIDE SEQUENCE</scope>
    <source>
        <strain evidence="1">ICT_H6.2</strain>
    </source>
</reference>